<keyword evidence="1" id="KW-0472">Membrane</keyword>
<name>A0ABV3UY13_9MICC</name>
<proteinExistence type="predicted"/>
<comment type="caution">
    <text evidence="3">The sequence shown here is derived from an EMBL/GenBank/DDBJ whole genome shotgun (WGS) entry which is preliminary data.</text>
</comment>
<dbReference type="Pfam" id="PF00561">
    <property type="entry name" value="Abhydrolase_1"/>
    <property type="match status" value="1"/>
</dbReference>
<evidence type="ECO:0000313" key="3">
    <source>
        <dbReference type="EMBL" id="MEX3593313.1"/>
    </source>
</evidence>
<accession>A0ABV3UY13</accession>
<evidence type="ECO:0000313" key="4">
    <source>
        <dbReference type="Proteomes" id="UP001558481"/>
    </source>
</evidence>
<dbReference type="PANTHER" id="PTHR46438:SF2">
    <property type="entry name" value="ALPHA_BETA-HYDROLASES SUPERFAMILY PROTEIN"/>
    <property type="match status" value="1"/>
</dbReference>
<evidence type="ECO:0000259" key="2">
    <source>
        <dbReference type="Pfam" id="PF00561"/>
    </source>
</evidence>
<feature type="domain" description="AB hydrolase-1" evidence="2">
    <location>
        <begin position="79"/>
        <end position="344"/>
    </location>
</feature>
<reference evidence="3 4" key="1">
    <citation type="journal article" date="2024" name="Fungal Genet. Biol.">
        <title>The porcine skin microbiome exhibits broad fungal antagonism.</title>
        <authorList>
            <person name="De La Cruz K.F."/>
            <person name="Townsend E.C."/>
            <person name="Alex Cheong J.Z."/>
            <person name="Salamzade R."/>
            <person name="Liu A."/>
            <person name="Sandstrom S."/>
            <person name="Davila E."/>
            <person name="Huang L."/>
            <person name="Xu K.H."/>
            <person name="Wu S.Y."/>
            <person name="Meudt J.J."/>
            <person name="Shanmuganayagam D."/>
            <person name="Gibson A.L.F."/>
            <person name="Kalan L.R."/>
        </authorList>
    </citation>
    <scope>NUCLEOTIDE SEQUENCE [LARGE SCALE GENOMIC DNA]</scope>
    <source>
        <strain evidence="3 4">LK2625</strain>
    </source>
</reference>
<keyword evidence="1" id="KW-0812">Transmembrane</keyword>
<dbReference type="RefSeq" id="WP_368628858.1">
    <property type="nucleotide sequence ID" value="NZ_JAYWLU010000001.1"/>
</dbReference>
<dbReference type="PRINTS" id="PR00111">
    <property type="entry name" value="ABHYDROLASE"/>
</dbReference>
<keyword evidence="1" id="KW-1133">Transmembrane helix</keyword>
<dbReference type="PANTHER" id="PTHR46438">
    <property type="entry name" value="ALPHA/BETA-HYDROLASES SUPERFAMILY PROTEIN"/>
    <property type="match status" value="1"/>
</dbReference>
<dbReference type="Gene3D" id="3.40.50.1820">
    <property type="entry name" value="alpha/beta hydrolase"/>
    <property type="match status" value="1"/>
</dbReference>
<protein>
    <submittedName>
        <fullName evidence="3">Alpha/beta hydrolase</fullName>
    </submittedName>
</protein>
<feature type="transmembrane region" description="Helical" evidence="1">
    <location>
        <begin position="17"/>
        <end position="38"/>
    </location>
</feature>
<dbReference type="SUPFAM" id="SSF53474">
    <property type="entry name" value="alpha/beta-Hydrolases"/>
    <property type="match status" value="1"/>
</dbReference>
<keyword evidence="4" id="KW-1185">Reference proteome</keyword>
<gene>
    <name evidence="3" type="ORF">VVR66_01110</name>
</gene>
<dbReference type="GO" id="GO:0016787">
    <property type="term" value="F:hydrolase activity"/>
    <property type="evidence" value="ECO:0007669"/>
    <property type="project" value="UniProtKB-KW"/>
</dbReference>
<dbReference type="EMBL" id="JAYWLU010000001">
    <property type="protein sequence ID" value="MEX3593313.1"/>
    <property type="molecule type" value="Genomic_DNA"/>
</dbReference>
<dbReference type="InterPro" id="IPR000073">
    <property type="entry name" value="AB_hydrolase_1"/>
</dbReference>
<evidence type="ECO:0000256" key="1">
    <source>
        <dbReference type="SAM" id="Phobius"/>
    </source>
</evidence>
<organism evidence="3 4">
    <name type="scientific">Kocuria carniphila</name>
    <dbReference type="NCBI Taxonomy" id="262208"/>
    <lineage>
        <taxon>Bacteria</taxon>
        <taxon>Bacillati</taxon>
        <taxon>Actinomycetota</taxon>
        <taxon>Actinomycetes</taxon>
        <taxon>Micrococcales</taxon>
        <taxon>Micrococcaceae</taxon>
        <taxon>Kocuria</taxon>
    </lineage>
</organism>
<dbReference type="Proteomes" id="UP001558481">
    <property type="component" value="Unassembled WGS sequence"/>
</dbReference>
<keyword evidence="3" id="KW-0378">Hydrolase</keyword>
<sequence>MTSANVRPCTLRPALKIAGATLASVAGIAGTALGLYAWNNITFAKRDRQTVTAAGFTEQTHSLPSGTIINYAEGPRNGPAVLLIHAQSSAWESYSPVLPKLARDFHVYAIDVVGHGSSDRTPGRYDIHAIGADVVAFMAEVIDEPVILSGHSSGGLIAAWVAADAPERVSAVLFEDPPFFSTEVNRMPQQFNFVDLARPAHEFLAQDAEGDFVSWYIEHNAWIQYFGGGKDHVVKFARNYRRKHPNRPLNFWFLPPSLNKTVGYMHEFDPRFADAFFTFEWQADFDQQKTLEAIQAPSILIHANWNISGEGILEGAMTDDDAARVCAALSNSRLERVDTGHGFHDADPQLFVDLMNELRTNRPR</sequence>
<dbReference type="InterPro" id="IPR029058">
    <property type="entry name" value="AB_hydrolase_fold"/>
</dbReference>